<keyword evidence="8" id="KW-0175">Coiled coil</keyword>
<dbReference type="PANTHER" id="PTHR33677:SF4">
    <property type="entry name" value="COPPER-SENSING TRANSCRIPTIONAL REPRESSOR CSOR"/>
    <property type="match status" value="1"/>
</dbReference>
<evidence type="ECO:0000313" key="9">
    <source>
        <dbReference type="EMBL" id="HIV98578.1"/>
    </source>
</evidence>
<evidence type="ECO:0000256" key="3">
    <source>
        <dbReference type="ARBA" id="ARBA00011738"/>
    </source>
</evidence>
<organism evidence="9 10">
    <name type="scientific">Candidatus Ornithospirochaeta avicola</name>
    <dbReference type="NCBI Taxonomy" id="2840896"/>
    <lineage>
        <taxon>Bacteria</taxon>
        <taxon>Pseudomonadati</taxon>
        <taxon>Spirochaetota</taxon>
        <taxon>Spirochaetia</taxon>
        <taxon>Spirochaetales</taxon>
        <taxon>Spirochaetaceae</taxon>
        <taxon>Spirochaetaceae incertae sedis</taxon>
        <taxon>Candidatus Ornithospirochaeta</taxon>
    </lineage>
</organism>
<evidence type="ECO:0000256" key="7">
    <source>
        <dbReference type="ARBA" id="ARBA00041544"/>
    </source>
</evidence>
<dbReference type="CDD" id="cd10159">
    <property type="entry name" value="CsoR-like_DUF156_2"/>
    <property type="match status" value="1"/>
</dbReference>
<evidence type="ECO:0000256" key="1">
    <source>
        <dbReference type="ARBA" id="ARBA00004496"/>
    </source>
</evidence>
<comment type="similarity">
    <text evidence="2">Belongs to the FrmR/RcnR family.</text>
</comment>
<evidence type="ECO:0000256" key="6">
    <source>
        <dbReference type="ARBA" id="ARBA00039938"/>
    </source>
</evidence>
<dbReference type="GO" id="GO:0045892">
    <property type="term" value="P:negative regulation of DNA-templated transcription"/>
    <property type="evidence" value="ECO:0007669"/>
    <property type="project" value="UniProtKB-ARBA"/>
</dbReference>
<sequence length="89" mass="9987">MKADKKSISRKLNIARGQLAGINDMISKDRYCIDISAQIMATIAILKKVNQEILESHINSCVRQALENREDAEEKITEAISALEKMGRL</sequence>
<dbReference type="InterPro" id="IPR038390">
    <property type="entry name" value="Metal_Tscrpt_repr_sf"/>
</dbReference>
<dbReference type="Proteomes" id="UP000823936">
    <property type="component" value="Unassembled WGS sequence"/>
</dbReference>
<feature type="coiled-coil region" evidence="8">
    <location>
        <begin position="62"/>
        <end position="89"/>
    </location>
</feature>
<dbReference type="Gene3D" id="1.20.58.1000">
    <property type="entry name" value="Metal-sensitive repressor, helix protomer"/>
    <property type="match status" value="1"/>
</dbReference>
<protein>
    <recommendedName>
        <fullName evidence="6">Copper-sensing transcriptional repressor CsoR</fullName>
    </recommendedName>
    <alternativeName>
        <fullName evidence="7">Copper-sensitive operon repressor</fullName>
    </alternativeName>
</protein>
<dbReference type="GO" id="GO:0005737">
    <property type="term" value="C:cytoplasm"/>
    <property type="evidence" value="ECO:0007669"/>
    <property type="project" value="UniProtKB-SubCell"/>
</dbReference>
<dbReference type="GO" id="GO:0003677">
    <property type="term" value="F:DNA binding"/>
    <property type="evidence" value="ECO:0007669"/>
    <property type="project" value="InterPro"/>
</dbReference>
<dbReference type="GO" id="GO:0046872">
    <property type="term" value="F:metal ion binding"/>
    <property type="evidence" value="ECO:0007669"/>
    <property type="project" value="UniProtKB-KW"/>
</dbReference>
<gene>
    <name evidence="9" type="ORF">IAB12_02215</name>
</gene>
<evidence type="ECO:0000256" key="8">
    <source>
        <dbReference type="SAM" id="Coils"/>
    </source>
</evidence>
<reference evidence="9" key="1">
    <citation type="journal article" date="2021" name="PeerJ">
        <title>Extensive microbial diversity within the chicken gut microbiome revealed by metagenomics and culture.</title>
        <authorList>
            <person name="Gilroy R."/>
            <person name="Ravi A."/>
            <person name="Getino M."/>
            <person name="Pursley I."/>
            <person name="Horton D.L."/>
            <person name="Alikhan N.F."/>
            <person name="Baker D."/>
            <person name="Gharbi K."/>
            <person name="Hall N."/>
            <person name="Watson M."/>
            <person name="Adriaenssens E.M."/>
            <person name="Foster-Nyarko E."/>
            <person name="Jarju S."/>
            <person name="Secka A."/>
            <person name="Antonio M."/>
            <person name="Oren A."/>
            <person name="Chaudhuri R.R."/>
            <person name="La Ragione R."/>
            <person name="Hildebrand F."/>
            <person name="Pallen M.J."/>
        </authorList>
    </citation>
    <scope>NUCLEOTIDE SEQUENCE</scope>
    <source>
        <strain evidence="9">Gambia11-129</strain>
    </source>
</reference>
<comment type="subunit">
    <text evidence="3">Homodimer.</text>
</comment>
<dbReference type="EMBL" id="DXHU01000007">
    <property type="protein sequence ID" value="HIV98578.1"/>
    <property type="molecule type" value="Genomic_DNA"/>
</dbReference>
<keyword evidence="4" id="KW-0963">Cytoplasm</keyword>
<evidence type="ECO:0000256" key="4">
    <source>
        <dbReference type="ARBA" id="ARBA00022490"/>
    </source>
</evidence>
<comment type="caution">
    <text evidence="9">The sequence shown here is derived from an EMBL/GenBank/DDBJ whole genome shotgun (WGS) entry which is preliminary data.</text>
</comment>
<evidence type="ECO:0000313" key="10">
    <source>
        <dbReference type="Proteomes" id="UP000823936"/>
    </source>
</evidence>
<evidence type="ECO:0000256" key="5">
    <source>
        <dbReference type="ARBA" id="ARBA00022723"/>
    </source>
</evidence>
<dbReference type="AlphaFoldDB" id="A0A9D1TMT4"/>
<reference evidence="9" key="2">
    <citation type="submission" date="2021-04" db="EMBL/GenBank/DDBJ databases">
        <authorList>
            <person name="Gilroy R."/>
        </authorList>
    </citation>
    <scope>NUCLEOTIDE SEQUENCE</scope>
    <source>
        <strain evidence="9">Gambia11-129</strain>
    </source>
</reference>
<evidence type="ECO:0000256" key="2">
    <source>
        <dbReference type="ARBA" id="ARBA00005260"/>
    </source>
</evidence>
<comment type="subcellular location">
    <subcellularLocation>
        <location evidence="1">Cytoplasm</location>
    </subcellularLocation>
</comment>
<proteinExistence type="inferred from homology"/>
<keyword evidence="5" id="KW-0479">Metal-binding</keyword>
<dbReference type="InterPro" id="IPR003735">
    <property type="entry name" value="Metal_Tscrpt_repr"/>
</dbReference>
<accession>A0A9D1TMT4</accession>
<dbReference type="Pfam" id="PF02583">
    <property type="entry name" value="Trns_repr_metal"/>
    <property type="match status" value="1"/>
</dbReference>
<name>A0A9D1TMT4_9SPIO</name>
<dbReference type="PANTHER" id="PTHR33677">
    <property type="entry name" value="TRANSCRIPTIONAL REPRESSOR FRMR-RELATED"/>
    <property type="match status" value="1"/>
</dbReference>